<evidence type="ECO:0000256" key="1">
    <source>
        <dbReference type="SAM" id="MobiDB-lite"/>
    </source>
</evidence>
<dbReference type="OrthoDB" id="532959at2759"/>
<dbReference type="SUPFAM" id="SSF56672">
    <property type="entry name" value="DNA/RNA polymerases"/>
    <property type="match status" value="1"/>
</dbReference>
<protein>
    <recommendedName>
        <fullName evidence="4">Transposon Ty3-I Gag-Pol polyprotein</fullName>
    </recommendedName>
</protein>
<proteinExistence type="predicted"/>
<name>A0A371FTG9_MUCPR</name>
<dbReference type="InterPro" id="IPR043128">
    <property type="entry name" value="Rev_trsase/Diguanyl_cyclase"/>
</dbReference>
<evidence type="ECO:0000313" key="2">
    <source>
        <dbReference type="EMBL" id="RDX81440.1"/>
    </source>
</evidence>
<keyword evidence="3" id="KW-1185">Reference proteome</keyword>
<dbReference type="PANTHER" id="PTHR35046:SF9">
    <property type="entry name" value="RNA-DIRECTED DNA POLYMERASE"/>
    <property type="match status" value="1"/>
</dbReference>
<feature type="region of interest" description="Disordered" evidence="1">
    <location>
        <begin position="1"/>
        <end position="29"/>
    </location>
</feature>
<sequence length="182" mass="21001">MKEKKMKDVVSKETMHPKDSYCPKDSNRQGIAYNEQEDGEESVVGLKGTTISDIFPKDIPLGLPPIKGIEHYFTMEATLPNRVAYRANPEENKEIQQQVRKLIEKGWIRESKSPCVVPMILVPKKDGSWRICVDCHSINAITFRYRHPIPHLDDLLDELHGACIFSKNRLVKWISPNPHERR</sequence>
<accession>A0A371FTG9</accession>
<dbReference type="AlphaFoldDB" id="A0A371FTG9"/>
<dbReference type="Proteomes" id="UP000257109">
    <property type="component" value="Unassembled WGS sequence"/>
</dbReference>
<gene>
    <name evidence="2" type="ORF">CR513_37881</name>
</gene>
<evidence type="ECO:0000313" key="3">
    <source>
        <dbReference type="Proteomes" id="UP000257109"/>
    </source>
</evidence>
<comment type="caution">
    <text evidence="2">The sequence shown here is derived from an EMBL/GenBank/DDBJ whole genome shotgun (WGS) entry which is preliminary data.</text>
</comment>
<feature type="non-terminal residue" evidence="2">
    <location>
        <position position="1"/>
    </location>
</feature>
<dbReference type="Gene3D" id="3.10.10.10">
    <property type="entry name" value="HIV Type 1 Reverse Transcriptase, subunit A, domain 1"/>
    <property type="match status" value="1"/>
</dbReference>
<reference evidence="2" key="1">
    <citation type="submission" date="2018-05" db="EMBL/GenBank/DDBJ databases">
        <title>Draft genome of Mucuna pruriens seed.</title>
        <authorList>
            <person name="Nnadi N.E."/>
            <person name="Vos R."/>
            <person name="Hasami M.H."/>
            <person name="Devisetty U.K."/>
            <person name="Aguiy J.C."/>
        </authorList>
    </citation>
    <scope>NUCLEOTIDE SEQUENCE [LARGE SCALE GENOMIC DNA]</scope>
    <source>
        <strain evidence="2">JCA_2017</strain>
    </source>
</reference>
<dbReference type="PANTHER" id="PTHR35046">
    <property type="entry name" value="ZINC KNUCKLE (CCHC-TYPE) FAMILY PROTEIN"/>
    <property type="match status" value="1"/>
</dbReference>
<dbReference type="EMBL" id="QJKJ01007930">
    <property type="protein sequence ID" value="RDX81440.1"/>
    <property type="molecule type" value="Genomic_DNA"/>
</dbReference>
<dbReference type="InterPro" id="IPR043502">
    <property type="entry name" value="DNA/RNA_pol_sf"/>
</dbReference>
<evidence type="ECO:0008006" key="4">
    <source>
        <dbReference type="Google" id="ProtNLM"/>
    </source>
</evidence>
<organism evidence="2 3">
    <name type="scientific">Mucuna pruriens</name>
    <name type="common">Velvet bean</name>
    <name type="synonym">Dolichos pruriens</name>
    <dbReference type="NCBI Taxonomy" id="157652"/>
    <lineage>
        <taxon>Eukaryota</taxon>
        <taxon>Viridiplantae</taxon>
        <taxon>Streptophyta</taxon>
        <taxon>Embryophyta</taxon>
        <taxon>Tracheophyta</taxon>
        <taxon>Spermatophyta</taxon>
        <taxon>Magnoliopsida</taxon>
        <taxon>eudicotyledons</taxon>
        <taxon>Gunneridae</taxon>
        <taxon>Pentapetalae</taxon>
        <taxon>rosids</taxon>
        <taxon>fabids</taxon>
        <taxon>Fabales</taxon>
        <taxon>Fabaceae</taxon>
        <taxon>Papilionoideae</taxon>
        <taxon>50 kb inversion clade</taxon>
        <taxon>NPAAA clade</taxon>
        <taxon>indigoferoid/millettioid clade</taxon>
        <taxon>Phaseoleae</taxon>
        <taxon>Mucuna</taxon>
    </lineage>
</organism>
<dbReference type="Gene3D" id="3.30.70.270">
    <property type="match status" value="1"/>
</dbReference>
<feature type="compositionally biased region" description="Basic and acidic residues" evidence="1">
    <location>
        <begin position="1"/>
        <end position="27"/>
    </location>
</feature>